<dbReference type="Proteomes" id="UP000859505">
    <property type="component" value="Unassembled WGS sequence"/>
</dbReference>
<evidence type="ECO:0000313" key="2">
    <source>
        <dbReference type="Proteomes" id="UP000859505"/>
    </source>
</evidence>
<dbReference type="AlphaFoldDB" id="A0AAD3YIL9"/>
<name>A0AAD3YIL9_AERHY</name>
<dbReference type="RefSeq" id="WP_274278281.1">
    <property type="nucleotide sequence ID" value="NZ_JBGWYB010000001.1"/>
</dbReference>
<reference evidence="1" key="1">
    <citation type="journal article" date="2018" name="Genome Biol.">
        <title>SKESA: strategic k-mer extension for scrupulous assemblies.</title>
        <authorList>
            <person name="Souvorov A."/>
            <person name="Agarwala R."/>
            <person name="Lipman D.J."/>
        </authorList>
    </citation>
    <scope>NUCLEOTIDE SEQUENCE</scope>
    <source>
        <strain evidence="1">OLC2673_Aeromonas</strain>
    </source>
</reference>
<proteinExistence type="predicted"/>
<evidence type="ECO:0008006" key="3">
    <source>
        <dbReference type="Google" id="ProtNLM"/>
    </source>
</evidence>
<dbReference type="EMBL" id="DACTUL010000001">
    <property type="protein sequence ID" value="HAT6342472.1"/>
    <property type="molecule type" value="Genomic_DNA"/>
</dbReference>
<evidence type="ECO:0000313" key="1">
    <source>
        <dbReference type="EMBL" id="HAT6342472.1"/>
    </source>
</evidence>
<organism evidence="1 2">
    <name type="scientific">Aeromonas hydrophila</name>
    <dbReference type="NCBI Taxonomy" id="644"/>
    <lineage>
        <taxon>Bacteria</taxon>
        <taxon>Pseudomonadati</taxon>
        <taxon>Pseudomonadota</taxon>
        <taxon>Gammaproteobacteria</taxon>
        <taxon>Aeromonadales</taxon>
        <taxon>Aeromonadaceae</taxon>
        <taxon>Aeromonas</taxon>
    </lineage>
</organism>
<gene>
    <name evidence="1" type="ORF">JAJ28_000123</name>
</gene>
<protein>
    <recommendedName>
        <fullName evidence="3">DUF2158 domain-containing protein</fullName>
    </recommendedName>
</protein>
<reference evidence="1" key="2">
    <citation type="submission" date="2020-01" db="EMBL/GenBank/DDBJ databases">
        <authorList>
            <consortium name="NCBI Pathogen Detection Project"/>
        </authorList>
    </citation>
    <scope>NUCLEOTIDE SEQUENCE</scope>
    <source>
        <strain evidence="1">OLC2673_Aeromonas</strain>
    </source>
</reference>
<comment type="caution">
    <text evidence="1">The sequence shown here is derived from an EMBL/GenBank/DDBJ whole genome shotgun (WGS) entry which is preliminary data.</text>
</comment>
<sequence length="68" mass="7478">MNIESIYIGLPVYHKDSASCMTMTVRQVLPTGLVVCAWIEHDGREAKKAFWPNELEPGALKFGGSIIG</sequence>
<accession>A0AAD3YIL9</accession>